<organism evidence="1">
    <name type="scientific">Rhizophora mucronata</name>
    <name type="common">Asiatic mangrove</name>
    <dbReference type="NCBI Taxonomy" id="61149"/>
    <lineage>
        <taxon>Eukaryota</taxon>
        <taxon>Viridiplantae</taxon>
        <taxon>Streptophyta</taxon>
        <taxon>Embryophyta</taxon>
        <taxon>Tracheophyta</taxon>
        <taxon>Spermatophyta</taxon>
        <taxon>Magnoliopsida</taxon>
        <taxon>eudicotyledons</taxon>
        <taxon>Gunneridae</taxon>
        <taxon>Pentapetalae</taxon>
        <taxon>rosids</taxon>
        <taxon>fabids</taxon>
        <taxon>Malpighiales</taxon>
        <taxon>Rhizophoraceae</taxon>
        <taxon>Rhizophora</taxon>
    </lineage>
</organism>
<evidence type="ECO:0000313" key="1">
    <source>
        <dbReference type="EMBL" id="MBX43822.1"/>
    </source>
</evidence>
<proteinExistence type="predicted"/>
<dbReference type="EMBL" id="GGEC01063338">
    <property type="protein sequence ID" value="MBX43822.1"/>
    <property type="molecule type" value="Transcribed_RNA"/>
</dbReference>
<protein>
    <submittedName>
        <fullName evidence="1">Uncharacterized protein</fullName>
    </submittedName>
</protein>
<reference evidence="1" key="1">
    <citation type="submission" date="2018-02" db="EMBL/GenBank/DDBJ databases">
        <title>Rhizophora mucronata_Transcriptome.</title>
        <authorList>
            <person name="Meera S.P."/>
            <person name="Sreeshan A."/>
            <person name="Augustine A."/>
        </authorList>
    </citation>
    <scope>NUCLEOTIDE SEQUENCE</scope>
    <source>
        <tissue evidence="1">Leaf</tissue>
    </source>
</reference>
<sequence>MQYGNLRLEQYQTEFLNLTSVKVKLMFRNQTINQERSNLTFS</sequence>
<name>A0A2P2NMT5_RHIMU</name>
<dbReference type="AlphaFoldDB" id="A0A2P2NMT5"/>
<accession>A0A2P2NMT5</accession>